<sequence>LPRRVLARVARDLKTRSDISLESEVATMVYVRQHTAIPVPIVYGYCPTRDNVLGQPFSIVSFIEGSDMNGMAWENLPLESKLIGIRDFATIVSQLSQLHFKAIGSIYFK</sequence>
<dbReference type="PANTHER" id="PTHR21310">
    <property type="entry name" value="AMINOGLYCOSIDE PHOSPHOTRANSFERASE-RELATED-RELATED"/>
    <property type="match status" value="1"/>
</dbReference>
<protein>
    <recommendedName>
        <fullName evidence="1">Aminoglycoside phosphotransferase domain-containing protein</fullName>
    </recommendedName>
</protein>
<dbReference type="InterPro" id="IPR002575">
    <property type="entry name" value="Aminoglycoside_PTrfase"/>
</dbReference>
<reference evidence="2" key="1">
    <citation type="submission" date="2023-03" db="EMBL/GenBank/DDBJ databases">
        <title>Massive genome expansion in bonnet fungi (Mycena s.s.) driven by repeated elements and novel gene families across ecological guilds.</title>
        <authorList>
            <consortium name="Lawrence Berkeley National Laboratory"/>
            <person name="Harder C.B."/>
            <person name="Miyauchi S."/>
            <person name="Viragh M."/>
            <person name="Kuo A."/>
            <person name="Thoen E."/>
            <person name="Andreopoulos B."/>
            <person name="Lu D."/>
            <person name="Skrede I."/>
            <person name="Drula E."/>
            <person name="Henrissat B."/>
            <person name="Morin E."/>
            <person name="Kohler A."/>
            <person name="Barry K."/>
            <person name="LaButti K."/>
            <person name="Morin E."/>
            <person name="Salamov A."/>
            <person name="Lipzen A."/>
            <person name="Mereny Z."/>
            <person name="Hegedus B."/>
            <person name="Baldrian P."/>
            <person name="Stursova M."/>
            <person name="Weitz H."/>
            <person name="Taylor A."/>
            <person name="Grigoriev I.V."/>
            <person name="Nagy L.G."/>
            <person name="Martin F."/>
            <person name="Kauserud H."/>
        </authorList>
    </citation>
    <scope>NUCLEOTIDE SEQUENCE</scope>
    <source>
        <strain evidence="2">CBHHK173m</strain>
    </source>
</reference>
<feature type="non-terminal residue" evidence="2">
    <location>
        <position position="1"/>
    </location>
</feature>
<dbReference type="Proteomes" id="UP001222325">
    <property type="component" value="Unassembled WGS sequence"/>
</dbReference>
<proteinExistence type="predicted"/>
<keyword evidence="3" id="KW-1185">Reference proteome</keyword>
<evidence type="ECO:0000313" key="2">
    <source>
        <dbReference type="EMBL" id="KAJ7081576.1"/>
    </source>
</evidence>
<organism evidence="2 3">
    <name type="scientific">Mycena belliarum</name>
    <dbReference type="NCBI Taxonomy" id="1033014"/>
    <lineage>
        <taxon>Eukaryota</taxon>
        <taxon>Fungi</taxon>
        <taxon>Dikarya</taxon>
        <taxon>Basidiomycota</taxon>
        <taxon>Agaricomycotina</taxon>
        <taxon>Agaricomycetes</taxon>
        <taxon>Agaricomycetidae</taxon>
        <taxon>Agaricales</taxon>
        <taxon>Marasmiineae</taxon>
        <taxon>Mycenaceae</taxon>
        <taxon>Mycena</taxon>
    </lineage>
</organism>
<dbReference type="SUPFAM" id="SSF56112">
    <property type="entry name" value="Protein kinase-like (PK-like)"/>
    <property type="match status" value="1"/>
</dbReference>
<feature type="non-terminal residue" evidence="2">
    <location>
        <position position="109"/>
    </location>
</feature>
<evidence type="ECO:0000313" key="3">
    <source>
        <dbReference type="Proteomes" id="UP001222325"/>
    </source>
</evidence>
<dbReference type="AlphaFoldDB" id="A0AAD6TW80"/>
<dbReference type="Pfam" id="PF01636">
    <property type="entry name" value="APH"/>
    <property type="match status" value="1"/>
</dbReference>
<dbReference type="InterPro" id="IPR051678">
    <property type="entry name" value="AGP_Transferase"/>
</dbReference>
<accession>A0AAD6TW80</accession>
<dbReference type="EMBL" id="JARJCN010000049">
    <property type="protein sequence ID" value="KAJ7081576.1"/>
    <property type="molecule type" value="Genomic_DNA"/>
</dbReference>
<comment type="caution">
    <text evidence="2">The sequence shown here is derived from an EMBL/GenBank/DDBJ whole genome shotgun (WGS) entry which is preliminary data.</text>
</comment>
<dbReference type="PANTHER" id="PTHR21310:SF15">
    <property type="entry name" value="AMINOGLYCOSIDE PHOSPHOTRANSFERASE DOMAIN-CONTAINING PROTEIN"/>
    <property type="match status" value="1"/>
</dbReference>
<feature type="domain" description="Aminoglycoside phosphotransferase" evidence="1">
    <location>
        <begin position="5"/>
        <end position="98"/>
    </location>
</feature>
<dbReference type="Gene3D" id="3.30.200.20">
    <property type="entry name" value="Phosphorylase Kinase, domain 1"/>
    <property type="match status" value="1"/>
</dbReference>
<evidence type="ECO:0000259" key="1">
    <source>
        <dbReference type="Pfam" id="PF01636"/>
    </source>
</evidence>
<name>A0AAD6TW80_9AGAR</name>
<dbReference type="InterPro" id="IPR011009">
    <property type="entry name" value="Kinase-like_dom_sf"/>
</dbReference>
<gene>
    <name evidence="2" type="ORF">B0H15DRAFT_736385</name>
</gene>